<organism evidence="1 2">
    <name type="scientific">Chthoniobacter flavus Ellin428</name>
    <dbReference type="NCBI Taxonomy" id="497964"/>
    <lineage>
        <taxon>Bacteria</taxon>
        <taxon>Pseudomonadati</taxon>
        <taxon>Verrucomicrobiota</taxon>
        <taxon>Spartobacteria</taxon>
        <taxon>Chthoniobacterales</taxon>
        <taxon>Chthoniobacteraceae</taxon>
        <taxon>Chthoniobacter</taxon>
    </lineage>
</organism>
<evidence type="ECO:0000313" key="1">
    <source>
        <dbReference type="EMBL" id="EDY16904.1"/>
    </source>
</evidence>
<comment type="caution">
    <text evidence="1">The sequence shown here is derived from an EMBL/GenBank/DDBJ whole genome shotgun (WGS) entry which is preliminary data.</text>
</comment>
<keyword evidence="2" id="KW-1185">Reference proteome</keyword>
<dbReference type="STRING" id="497964.CfE428DRAFT_5533"/>
<dbReference type="Proteomes" id="UP000005824">
    <property type="component" value="Unassembled WGS sequence"/>
</dbReference>
<sequence length="175" mass="17784">MNYQKAANLARATLSADSTPTSSAQIANCLIDVVLGRLSASIDRATGTLGRLVANYGLKVTGTTTFNGDVVVQQQVLSVSGAISIKSGTVYITKSSVAALTLAAPTAGADDGKRLRVISTTAQAHTVTNSTPGFNNGSTSSDVGTFGAAVGNGFECEAYQGVWYLVGTPKGVTFA</sequence>
<proteinExistence type="predicted"/>
<reference evidence="1 2" key="1">
    <citation type="journal article" date="2011" name="J. Bacteriol.">
        <title>Genome sequence of Chthoniobacter flavus Ellin428, an aerobic heterotrophic soil bacterium.</title>
        <authorList>
            <person name="Kant R."/>
            <person name="van Passel M.W."/>
            <person name="Palva A."/>
            <person name="Lucas S."/>
            <person name="Lapidus A."/>
            <person name="Glavina Del Rio T."/>
            <person name="Dalin E."/>
            <person name="Tice H."/>
            <person name="Bruce D."/>
            <person name="Goodwin L."/>
            <person name="Pitluck S."/>
            <person name="Larimer F.W."/>
            <person name="Land M.L."/>
            <person name="Hauser L."/>
            <person name="Sangwan P."/>
            <person name="de Vos W.M."/>
            <person name="Janssen P.H."/>
            <person name="Smidt H."/>
        </authorList>
    </citation>
    <scope>NUCLEOTIDE SEQUENCE [LARGE SCALE GENOMIC DNA]</scope>
    <source>
        <strain evidence="1 2">Ellin428</strain>
    </source>
</reference>
<dbReference type="InParanoid" id="B4D9E3"/>
<gene>
    <name evidence="1" type="ORF">CfE428DRAFT_5533</name>
</gene>
<protein>
    <submittedName>
        <fullName evidence="1">Uncharacterized protein</fullName>
    </submittedName>
</protein>
<name>B4D9E3_9BACT</name>
<dbReference type="RefSeq" id="WP_006982854.1">
    <property type="nucleotide sequence ID" value="NZ_ABVL01000026.1"/>
</dbReference>
<evidence type="ECO:0000313" key="2">
    <source>
        <dbReference type="Proteomes" id="UP000005824"/>
    </source>
</evidence>
<dbReference type="EMBL" id="ABVL01000026">
    <property type="protein sequence ID" value="EDY16904.1"/>
    <property type="molecule type" value="Genomic_DNA"/>
</dbReference>
<accession>B4D9E3</accession>
<dbReference type="AlphaFoldDB" id="B4D9E3"/>